<dbReference type="OMA" id="QIMIAGI"/>
<evidence type="ECO:0000259" key="6">
    <source>
        <dbReference type="PROSITE" id="PS50162"/>
    </source>
</evidence>
<dbReference type="InterPro" id="IPR010995">
    <property type="entry name" value="DNA_repair_Rad51/TF_NusA_a-hlx"/>
</dbReference>
<keyword evidence="3" id="KW-0238">DNA-binding</keyword>
<evidence type="ECO:0000256" key="1">
    <source>
        <dbReference type="ARBA" id="ARBA00022741"/>
    </source>
</evidence>
<dbReference type="GO" id="GO:0000730">
    <property type="term" value="P:DNA recombinase assembly"/>
    <property type="evidence" value="ECO:0007669"/>
    <property type="project" value="TreeGrafter"/>
</dbReference>
<reference evidence="9" key="1">
    <citation type="submission" date="2025-08" db="UniProtKB">
        <authorList>
            <consortium name="RefSeq"/>
        </authorList>
    </citation>
    <scope>IDENTIFICATION</scope>
    <source>
        <strain evidence="9">Airmid</strain>
    </source>
</reference>
<dbReference type="InterPro" id="IPR020587">
    <property type="entry name" value="RecA_monomer-monomer_interface"/>
</dbReference>
<dbReference type="GO" id="GO:0042148">
    <property type="term" value="P:DNA strand invasion"/>
    <property type="evidence" value="ECO:0007669"/>
    <property type="project" value="TreeGrafter"/>
</dbReference>
<dbReference type="PANTHER" id="PTHR22942">
    <property type="entry name" value="RECA/RAD51/RADA DNA STRAND-PAIRING FAMILY MEMBER"/>
    <property type="match status" value="1"/>
</dbReference>
<evidence type="ECO:0000256" key="4">
    <source>
        <dbReference type="RuleBase" id="RU003422"/>
    </source>
</evidence>
<dbReference type="InterPro" id="IPR013632">
    <property type="entry name" value="Rad51_C"/>
</dbReference>
<dbReference type="InParanoid" id="A0A6P6Y7F9"/>
<feature type="region of interest" description="Disordered" evidence="5">
    <location>
        <begin position="1"/>
        <end position="20"/>
    </location>
</feature>
<dbReference type="SUPFAM" id="SSF47794">
    <property type="entry name" value="Rad51 N-terminal domain-like"/>
    <property type="match status" value="1"/>
</dbReference>
<dbReference type="GO" id="GO:0000150">
    <property type="term" value="F:DNA strand exchange activity"/>
    <property type="evidence" value="ECO:0007669"/>
    <property type="project" value="TreeGrafter"/>
</dbReference>
<proteinExistence type="inferred from homology"/>
<keyword evidence="2 4" id="KW-0067">ATP-binding</keyword>
<dbReference type="PROSITE" id="PS50163">
    <property type="entry name" value="RECA_3"/>
    <property type="match status" value="1"/>
</dbReference>
<dbReference type="PROSITE" id="PS50162">
    <property type="entry name" value="RECA_2"/>
    <property type="match status" value="1"/>
</dbReference>
<evidence type="ECO:0000256" key="5">
    <source>
        <dbReference type="SAM" id="MobiDB-lite"/>
    </source>
</evidence>
<dbReference type="GO" id="GO:0006312">
    <property type="term" value="P:mitotic recombination"/>
    <property type="evidence" value="ECO:0007669"/>
    <property type="project" value="TreeGrafter"/>
</dbReference>
<dbReference type="GO" id="GO:0005524">
    <property type="term" value="F:ATP binding"/>
    <property type="evidence" value="ECO:0007669"/>
    <property type="project" value="UniProtKB-KW"/>
</dbReference>
<dbReference type="Gene3D" id="3.40.50.300">
    <property type="entry name" value="P-loop containing nucleotide triphosphate hydrolases"/>
    <property type="match status" value="1"/>
</dbReference>
<evidence type="ECO:0000256" key="2">
    <source>
        <dbReference type="ARBA" id="ARBA00022840"/>
    </source>
</evidence>
<dbReference type="GO" id="GO:0003697">
    <property type="term" value="F:single-stranded DNA binding"/>
    <property type="evidence" value="ECO:0007669"/>
    <property type="project" value="TreeGrafter"/>
</dbReference>
<dbReference type="InterPro" id="IPR027417">
    <property type="entry name" value="P-loop_NTPase"/>
</dbReference>
<keyword evidence="8" id="KW-1185">Reference proteome</keyword>
<feature type="domain" description="RecA family profile 2" evidence="7">
    <location>
        <begin position="182"/>
        <end position="246"/>
    </location>
</feature>
<accession>A0A6P6Y7F9</accession>
<evidence type="ECO:0000313" key="8">
    <source>
        <dbReference type="Proteomes" id="UP000515146"/>
    </source>
</evidence>
<dbReference type="GO" id="GO:0003690">
    <property type="term" value="F:double-stranded DNA binding"/>
    <property type="evidence" value="ECO:0007669"/>
    <property type="project" value="TreeGrafter"/>
</dbReference>
<protein>
    <submittedName>
        <fullName evidence="9">Meiotic recombination protein DMC1 homolog</fullName>
    </submittedName>
</protein>
<dbReference type="PANTHER" id="PTHR22942:SF30">
    <property type="entry name" value="MEIOTIC RECOMBINATION PROTEIN DMC1_LIM15 HOMOLOG"/>
    <property type="match status" value="1"/>
</dbReference>
<dbReference type="SUPFAM" id="SSF52540">
    <property type="entry name" value="P-loop containing nucleoside triphosphate hydrolases"/>
    <property type="match status" value="1"/>
</dbReference>
<feature type="domain" description="RecA family profile 1" evidence="6">
    <location>
        <begin position="113"/>
        <end position="176"/>
    </location>
</feature>
<keyword evidence="1 4" id="KW-0547">Nucleotide-binding</keyword>
<dbReference type="OrthoDB" id="10251254at2759"/>
<gene>
    <name evidence="9" type="primary">LOC113795340</name>
</gene>
<dbReference type="InterPro" id="IPR020588">
    <property type="entry name" value="RecA_ATP-bd"/>
</dbReference>
<sequence length="246" mass="27081">MKKSVQLKNEEEALAETEQGTEEQEVFVEIDKLQDLGINAADVAKLKQSGYMTTLSVIQSTRKELSSIKGFTEAKVEKIIECAQKIEQADTFTSGKSLLEKRASLVHITTGSSDLDTLLKEPFSLLIIDSIMSLFRVDFLGRGELSERQQLLGRTLNRLQKLADQFNIAIVYTNHVMSDPSGAMTMAVNPVKPVGGHVLGHASTHRLMFRVGKGEQRVCKVYDSPILSPGDATFQLSNQGIIDPAD</sequence>
<comment type="similarity">
    <text evidence="4">Belongs to the RecA family.</text>
</comment>
<dbReference type="Gene3D" id="1.10.150.20">
    <property type="entry name" value="5' to 3' exonuclease, C-terminal subdomain"/>
    <property type="match status" value="1"/>
</dbReference>
<dbReference type="RefSeq" id="XP_027201337.1">
    <property type="nucleotide sequence ID" value="XM_027345536.1"/>
</dbReference>
<dbReference type="KEGG" id="dpte:113795340"/>
<dbReference type="GO" id="GO:0070192">
    <property type="term" value="P:chromosome organization involved in meiotic cell cycle"/>
    <property type="evidence" value="ECO:0007669"/>
    <property type="project" value="TreeGrafter"/>
</dbReference>
<dbReference type="GO" id="GO:0000794">
    <property type="term" value="C:condensed nuclear chromosome"/>
    <property type="evidence" value="ECO:0007669"/>
    <property type="project" value="TreeGrafter"/>
</dbReference>
<evidence type="ECO:0000256" key="3">
    <source>
        <dbReference type="ARBA" id="ARBA00023125"/>
    </source>
</evidence>
<name>A0A6P6Y7F9_DERPT</name>
<organism evidence="8 9">
    <name type="scientific">Dermatophagoides pteronyssinus</name>
    <name type="common">European house dust mite</name>
    <dbReference type="NCBI Taxonomy" id="6956"/>
    <lineage>
        <taxon>Eukaryota</taxon>
        <taxon>Metazoa</taxon>
        <taxon>Ecdysozoa</taxon>
        <taxon>Arthropoda</taxon>
        <taxon>Chelicerata</taxon>
        <taxon>Arachnida</taxon>
        <taxon>Acari</taxon>
        <taxon>Acariformes</taxon>
        <taxon>Sarcoptiformes</taxon>
        <taxon>Astigmata</taxon>
        <taxon>Psoroptidia</taxon>
        <taxon>Analgoidea</taxon>
        <taxon>Pyroglyphidae</taxon>
        <taxon>Dermatophagoidinae</taxon>
        <taxon>Dermatophagoides</taxon>
    </lineage>
</organism>
<evidence type="ECO:0000313" key="9">
    <source>
        <dbReference type="RefSeq" id="XP_027201337.1"/>
    </source>
</evidence>
<dbReference type="Pfam" id="PF08423">
    <property type="entry name" value="Rad51"/>
    <property type="match status" value="1"/>
</dbReference>
<dbReference type="GO" id="GO:0007131">
    <property type="term" value="P:reciprocal meiotic recombination"/>
    <property type="evidence" value="ECO:0007669"/>
    <property type="project" value="TreeGrafter"/>
</dbReference>
<dbReference type="Pfam" id="PF14520">
    <property type="entry name" value="HHH_5"/>
    <property type="match status" value="1"/>
</dbReference>
<dbReference type="Proteomes" id="UP000515146">
    <property type="component" value="Unplaced"/>
</dbReference>
<evidence type="ECO:0000259" key="7">
    <source>
        <dbReference type="PROSITE" id="PS50163"/>
    </source>
</evidence>
<dbReference type="AlphaFoldDB" id="A0A6P6Y7F9"/>
<dbReference type="GO" id="GO:0140664">
    <property type="term" value="F:ATP-dependent DNA damage sensor activity"/>
    <property type="evidence" value="ECO:0007669"/>
    <property type="project" value="InterPro"/>
</dbReference>